<reference evidence="1" key="1">
    <citation type="submission" date="2023-01" db="EMBL/GenBank/DDBJ databases">
        <title>Oxazolidinone resistance genes in florfenicol resistant enterococci from beef cattle and veal calves at slaughter.</title>
        <authorList>
            <person name="Biggel M."/>
        </authorList>
    </citation>
    <scope>NUCLEOTIDE SEQUENCE</scope>
    <source>
        <strain evidence="1">K204-1</strain>
    </source>
</reference>
<dbReference type="RefSeq" id="WP_126762878.1">
    <property type="nucleotide sequence ID" value="NZ_BKBT01000035.1"/>
</dbReference>
<dbReference type="SUPFAM" id="SSF53474">
    <property type="entry name" value="alpha/beta-Hydrolases"/>
    <property type="match status" value="1"/>
</dbReference>
<gene>
    <name evidence="1" type="ORF">PML95_02585</name>
</gene>
<evidence type="ECO:0000313" key="2">
    <source>
        <dbReference type="Proteomes" id="UP001179600"/>
    </source>
</evidence>
<organism evidence="1 2">
    <name type="scientific">Vagococcus lutrae</name>
    <dbReference type="NCBI Taxonomy" id="81947"/>
    <lineage>
        <taxon>Bacteria</taxon>
        <taxon>Bacillati</taxon>
        <taxon>Bacillota</taxon>
        <taxon>Bacilli</taxon>
        <taxon>Lactobacillales</taxon>
        <taxon>Enterococcaceae</taxon>
        <taxon>Vagococcus</taxon>
    </lineage>
</organism>
<sequence length="287" mass="32314">MKDVVKRSIGTAIGMTAGLLIYDQIKKSRSYQRLVIGQSREKKIPTLLLHGVHGDHRTMQGMIRRWGREGLAYKALQIEVSADGDMIVNGTWNQNPDNLNPLIQVFFENNDASADQQAKWLTRIMVFLKDKLEIDRLYLLGHSMGGVASMYYLTSEAATTDDTPIVKKFVSLGSPYKGEIADTLISRLYQLEKEGKRDFDEMYQHFMSVNQRLSPNLSVLNIYGDLEDGTESDGIIMTEDARALRDIVAHKVASYDEVEITGLGGQHTLLHENGEVDETVSLFLWGQ</sequence>
<evidence type="ECO:0000313" key="1">
    <source>
        <dbReference type="EMBL" id="WCG23146.1"/>
    </source>
</evidence>
<dbReference type="Gene3D" id="3.40.50.1820">
    <property type="entry name" value="alpha/beta hydrolase"/>
    <property type="match status" value="1"/>
</dbReference>
<dbReference type="Pfam" id="PF06028">
    <property type="entry name" value="DUF915"/>
    <property type="match status" value="1"/>
</dbReference>
<name>A0AAE9XG82_9ENTE</name>
<dbReference type="AlphaFoldDB" id="A0AAE9XG82"/>
<accession>A0AAE9XG82</accession>
<proteinExistence type="predicted"/>
<keyword evidence="1" id="KW-0378">Hydrolase</keyword>
<dbReference type="GO" id="GO:0016787">
    <property type="term" value="F:hydrolase activity"/>
    <property type="evidence" value="ECO:0007669"/>
    <property type="project" value="UniProtKB-KW"/>
</dbReference>
<dbReference type="InterPro" id="IPR010315">
    <property type="entry name" value="DUF915_hydro-like"/>
</dbReference>
<protein>
    <submittedName>
        <fullName evidence="1">Alpha/beta fold hydrolase</fullName>
    </submittedName>
</protein>
<dbReference type="Proteomes" id="UP001179600">
    <property type="component" value="Chromosome"/>
</dbReference>
<dbReference type="EMBL" id="CP116507">
    <property type="protein sequence ID" value="WCG23146.1"/>
    <property type="molecule type" value="Genomic_DNA"/>
</dbReference>
<dbReference type="InterPro" id="IPR029058">
    <property type="entry name" value="AB_hydrolase_fold"/>
</dbReference>